<evidence type="ECO:0000256" key="1">
    <source>
        <dbReference type="SAM" id="MobiDB-lite"/>
    </source>
</evidence>
<dbReference type="EMBL" id="AP012338">
    <property type="protein sequence ID" value="BAM05084.1"/>
    <property type="molecule type" value="Genomic_DNA"/>
</dbReference>
<sequence>MRPASLLAVAADTTSGADFDEQKAVVAAAAGLVLILLLLLIALVMVTLLWRRTGKRGNGLERDLSALRAKVDSLEDLWAEAGTRYGTGASTSKRPRGGDGPPPGGRSLDAGGDDDGPPPPGF</sequence>
<evidence type="ECO:0000256" key="2">
    <source>
        <dbReference type="SAM" id="Phobius"/>
    </source>
</evidence>
<dbReference type="HOGENOM" id="CLU_2024561_0_0_0"/>
<feature type="region of interest" description="Disordered" evidence="1">
    <location>
        <begin position="85"/>
        <end position="122"/>
    </location>
</feature>
<evidence type="ECO:0000313" key="4">
    <source>
        <dbReference type="Proteomes" id="UP000007881"/>
    </source>
</evidence>
<keyword evidence="2" id="KW-0472">Membrane</keyword>
<reference evidence="3 4" key="1">
    <citation type="submission" date="2012-02" db="EMBL/GenBank/DDBJ databases">
        <title>Complete genome sequence of Phycisphaera mikurensis NBRC 102666.</title>
        <authorList>
            <person name="Ankai A."/>
            <person name="Hosoyama A."/>
            <person name="Terui Y."/>
            <person name="Sekine M."/>
            <person name="Fukai R."/>
            <person name="Kato Y."/>
            <person name="Nakamura S."/>
            <person name="Yamada-Narita S."/>
            <person name="Kawakoshi A."/>
            <person name="Fukunaga Y."/>
            <person name="Yamazaki S."/>
            <person name="Fujita N."/>
        </authorList>
    </citation>
    <scope>NUCLEOTIDE SEQUENCE [LARGE SCALE GENOMIC DNA]</scope>
    <source>
        <strain evidence="4">NBRC 102666 / KCTC 22515 / FYK2301M01</strain>
    </source>
</reference>
<organism evidence="3 4">
    <name type="scientific">Phycisphaera mikurensis (strain NBRC 102666 / KCTC 22515 / FYK2301M01)</name>
    <dbReference type="NCBI Taxonomy" id="1142394"/>
    <lineage>
        <taxon>Bacteria</taxon>
        <taxon>Pseudomonadati</taxon>
        <taxon>Planctomycetota</taxon>
        <taxon>Phycisphaerae</taxon>
        <taxon>Phycisphaerales</taxon>
        <taxon>Phycisphaeraceae</taxon>
        <taxon>Phycisphaera</taxon>
    </lineage>
</organism>
<evidence type="ECO:0000313" key="3">
    <source>
        <dbReference type="EMBL" id="BAM05084.1"/>
    </source>
</evidence>
<gene>
    <name evidence="3" type="ordered locus">PSMK_29250</name>
</gene>
<dbReference type="STRING" id="1142394.PSMK_29250"/>
<protein>
    <submittedName>
        <fullName evidence="3">Uncharacterized protein</fullName>
    </submittedName>
</protein>
<proteinExistence type="predicted"/>
<keyword evidence="4" id="KW-1185">Reference proteome</keyword>
<name>I0IIJ6_PHYMF</name>
<feature type="transmembrane region" description="Helical" evidence="2">
    <location>
        <begin position="26"/>
        <end position="50"/>
    </location>
</feature>
<keyword evidence="2" id="KW-1133">Transmembrane helix</keyword>
<dbReference type="AlphaFoldDB" id="I0IIJ6"/>
<accession>I0IIJ6</accession>
<dbReference type="RefSeq" id="WP_014438292.1">
    <property type="nucleotide sequence ID" value="NC_017080.1"/>
</dbReference>
<dbReference type="Proteomes" id="UP000007881">
    <property type="component" value="Chromosome"/>
</dbReference>
<keyword evidence="2" id="KW-0812">Transmembrane</keyword>
<dbReference type="KEGG" id="phm:PSMK_29250"/>